<dbReference type="PANTHER" id="PTHR40618:SF1">
    <property type="entry name" value="B-ZIP TRANSCRIPTION FACTOR (EUROFUNG)"/>
    <property type="match status" value="1"/>
</dbReference>
<proteinExistence type="predicted"/>
<organism evidence="2 3">
    <name type="scientific">Cucurbitaria berberidis CBS 394.84</name>
    <dbReference type="NCBI Taxonomy" id="1168544"/>
    <lineage>
        <taxon>Eukaryota</taxon>
        <taxon>Fungi</taxon>
        <taxon>Dikarya</taxon>
        <taxon>Ascomycota</taxon>
        <taxon>Pezizomycotina</taxon>
        <taxon>Dothideomycetes</taxon>
        <taxon>Pleosporomycetidae</taxon>
        <taxon>Pleosporales</taxon>
        <taxon>Pleosporineae</taxon>
        <taxon>Cucurbitariaceae</taxon>
        <taxon>Cucurbitaria</taxon>
    </lineage>
</organism>
<sequence length="266" mass="29770">MSSNSTPYPDIRDDAVVRPGGRFAYGNWLQPIINANDQSVSETAAESQPIDAPAPTRRGRGRPRITKPRNETATEKRRAQVREAQRTYQRRKETTTTSEKRRVDELLQVLSDLSSGVEALLQVSLEAGAMHRDDIVSKHIQGLWTSYDTVMNNPSITPELRLLQLKNGQRVANHRSNENYIVPARPSAPTTEHPDTQAVPPSMETSTPFDPSDMTFELLRFEETTVMQPFQRTASANRVMAGRSIFDIVKERQAALKEADKSTSGP</sequence>
<dbReference type="RefSeq" id="XP_040782809.1">
    <property type="nucleotide sequence ID" value="XM_040937422.1"/>
</dbReference>
<name>A0A9P4L2Z0_9PLEO</name>
<feature type="region of interest" description="Disordered" evidence="1">
    <location>
        <begin position="39"/>
        <end position="99"/>
    </location>
</feature>
<keyword evidence="3" id="KW-1185">Reference proteome</keyword>
<dbReference type="GeneID" id="63854672"/>
<feature type="compositionally biased region" description="Basic residues" evidence="1">
    <location>
        <begin position="57"/>
        <end position="67"/>
    </location>
</feature>
<evidence type="ECO:0000256" key="1">
    <source>
        <dbReference type="SAM" id="MobiDB-lite"/>
    </source>
</evidence>
<protein>
    <recommendedName>
        <fullName evidence="4">BZIP domain-containing protein</fullName>
    </recommendedName>
</protein>
<dbReference type="Gene3D" id="1.20.5.170">
    <property type="match status" value="1"/>
</dbReference>
<dbReference type="EMBL" id="ML976620">
    <property type="protein sequence ID" value="KAF1840246.1"/>
    <property type="molecule type" value="Genomic_DNA"/>
</dbReference>
<evidence type="ECO:0000313" key="3">
    <source>
        <dbReference type="Proteomes" id="UP000800039"/>
    </source>
</evidence>
<comment type="caution">
    <text evidence="2">The sequence shown here is derived from an EMBL/GenBank/DDBJ whole genome shotgun (WGS) entry which is preliminary data.</text>
</comment>
<dbReference type="CDD" id="cd14688">
    <property type="entry name" value="bZIP_YAP"/>
    <property type="match status" value="1"/>
</dbReference>
<reference evidence="2" key="1">
    <citation type="submission" date="2020-01" db="EMBL/GenBank/DDBJ databases">
        <authorList>
            <consortium name="DOE Joint Genome Institute"/>
            <person name="Haridas S."/>
            <person name="Albert R."/>
            <person name="Binder M."/>
            <person name="Bloem J."/>
            <person name="Labutti K."/>
            <person name="Salamov A."/>
            <person name="Andreopoulos B."/>
            <person name="Baker S.E."/>
            <person name="Barry K."/>
            <person name="Bills G."/>
            <person name="Bluhm B.H."/>
            <person name="Cannon C."/>
            <person name="Castanera R."/>
            <person name="Culley D.E."/>
            <person name="Daum C."/>
            <person name="Ezra D."/>
            <person name="Gonzalez J.B."/>
            <person name="Henrissat B."/>
            <person name="Kuo A."/>
            <person name="Liang C."/>
            <person name="Lipzen A."/>
            <person name="Lutzoni F."/>
            <person name="Magnuson J."/>
            <person name="Mondo S."/>
            <person name="Nolan M."/>
            <person name="Ohm R."/>
            <person name="Pangilinan J."/>
            <person name="Park H.-J."/>
            <person name="Ramirez L."/>
            <person name="Alfaro M."/>
            <person name="Sun H."/>
            <person name="Tritt A."/>
            <person name="Yoshinaga Y."/>
            <person name="Zwiers L.-H."/>
            <person name="Turgeon B.G."/>
            <person name="Goodwin S.B."/>
            <person name="Spatafora J.W."/>
            <person name="Crous P.W."/>
            <person name="Grigoriev I.V."/>
        </authorList>
    </citation>
    <scope>NUCLEOTIDE SEQUENCE</scope>
    <source>
        <strain evidence="2">CBS 394.84</strain>
    </source>
</reference>
<evidence type="ECO:0008006" key="4">
    <source>
        <dbReference type="Google" id="ProtNLM"/>
    </source>
</evidence>
<dbReference type="AlphaFoldDB" id="A0A9P4L2Z0"/>
<feature type="compositionally biased region" description="Basic and acidic residues" evidence="1">
    <location>
        <begin position="68"/>
        <end position="99"/>
    </location>
</feature>
<dbReference type="PANTHER" id="PTHR40618">
    <property type="entry name" value="B-ZIP TRANSCRIPTION FACTOR (EUROFUNG)-RELATED"/>
    <property type="match status" value="1"/>
</dbReference>
<dbReference type="OrthoDB" id="3555317at2759"/>
<feature type="region of interest" description="Disordered" evidence="1">
    <location>
        <begin position="183"/>
        <end position="209"/>
    </location>
</feature>
<dbReference type="Proteomes" id="UP000800039">
    <property type="component" value="Unassembled WGS sequence"/>
</dbReference>
<gene>
    <name evidence="2" type="ORF">K460DRAFT_410846</name>
</gene>
<evidence type="ECO:0000313" key="2">
    <source>
        <dbReference type="EMBL" id="KAF1840246.1"/>
    </source>
</evidence>
<accession>A0A9P4L2Z0</accession>